<feature type="transmembrane region" description="Helical" evidence="1">
    <location>
        <begin position="33"/>
        <end position="54"/>
    </location>
</feature>
<keyword evidence="1" id="KW-1133">Transmembrane helix</keyword>
<name>A0ABT5U050_9MICO</name>
<evidence type="ECO:0000256" key="1">
    <source>
        <dbReference type="SAM" id="Phobius"/>
    </source>
</evidence>
<dbReference type="Proteomes" id="UP001165561">
    <property type="component" value="Unassembled WGS sequence"/>
</dbReference>
<gene>
    <name evidence="2" type="ORF">PU560_14480</name>
</gene>
<evidence type="ECO:0008006" key="4">
    <source>
        <dbReference type="Google" id="ProtNLM"/>
    </source>
</evidence>
<comment type="caution">
    <text evidence="2">The sequence shown here is derived from an EMBL/GenBank/DDBJ whole genome shotgun (WGS) entry which is preliminary data.</text>
</comment>
<dbReference type="EMBL" id="JARACI010001138">
    <property type="protein sequence ID" value="MDD9207661.1"/>
    <property type="molecule type" value="Genomic_DNA"/>
</dbReference>
<keyword evidence="1" id="KW-0472">Membrane</keyword>
<protein>
    <recommendedName>
        <fullName evidence="4">Cell division protein FtsL</fullName>
    </recommendedName>
</protein>
<sequence>MSALTAARRAPNPRRDWRPRLEVVRSPEPARSVVPYLLLCAAILAGALIGALLLNTQMAVAAYEIHDQQIALNRLEESEASLREQVEVAGSPARLQEQAEEMGMVEAEELRFIDLTAGEVVDTSEEEQE</sequence>
<organism evidence="2 3">
    <name type="scientific">Georgenia halotolerans</name>
    <dbReference type="NCBI Taxonomy" id="3028317"/>
    <lineage>
        <taxon>Bacteria</taxon>
        <taxon>Bacillati</taxon>
        <taxon>Actinomycetota</taxon>
        <taxon>Actinomycetes</taxon>
        <taxon>Micrococcales</taxon>
        <taxon>Bogoriellaceae</taxon>
        <taxon>Georgenia</taxon>
    </lineage>
</organism>
<keyword evidence="3" id="KW-1185">Reference proteome</keyword>
<proteinExistence type="predicted"/>
<keyword evidence="1" id="KW-0812">Transmembrane</keyword>
<reference evidence="2" key="1">
    <citation type="submission" date="2023-02" db="EMBL/GenBank/DDBJ databases">
        <title>Georgenia sp.10Sc9-8, isolated from a soil sample collected from the Taklamakan desert.</title>
        <authorList>
            <person name="Liu S."/>
        </authorList>
    </citation>
    <scope>NUCLEOTIDE SEQUENCE</scope>
    <source>
        <strain evidence="2">10Sc9-8</strain>
    </source>
</reference>
<accession>A0ABT5U050</accession>
<evidence type="ECO:0000313" key="3">
    <source>
        <dbReference type="Proteomes" id="UP001165561"/>
    </source>
</evidence>
<evidence type="ECO:0000313" key="2">
    <source>
        <dbReference type="EMBL" id="MDD9207661.1"/>
    </source>
</evidence>